<feature type="domain" description="Gp5/Type VI secretion system Vgr protein OB-fold" evidence="1">
    <location>
        <begin position="368"/>
        <end position="441"/>
    </location>
</feature>
<reference evidence="2 3" key="2">
    <citation type="journal article" date="2012" name="Environ. Microbiol.">
        <title>Characterization of the first alginolytic operons in a marine bacterium: from their emergence in marine Flavobacteriia to their independent transfers to marine Proteobacteria and human gut Bacteroides.</title>
        <authorList>
            <person name="Thomas F."/>
            <person name="Barbeyron T."/>
            <person name="Tonon T."/>
            <person name="Genicot S."/>
            <person name="Czjzek M."/>
            <person name="Michel G."/>
        </authorList>
    </citation>
    <scope>NUCLEOTIDE SEQUENCE [LARGE SCALE GENOMIC DNA]</scope>
    <source>
        <strain evidence="3">DSM 12802 / CCUG 47099 / CIP 106680 / NCIMB 13871 / Dsij</strain>
    </source>
</reference>
<gene>
    <name evidence="2" type="ordered locus">zobellia_408</name>
</gene>
<accession>G0L9C3</accession>
<evidence type="ECO:0000259" key="1">
    <source>
        <dbReference type="Pfam" id="PF04717"/>
    </source>
</evidence>
<dbReference type="PATRIC" id="fig|63186.3.peg.411"/>
<dbReference type="InterPro" id="IPR037026">
    <property type="entry name" value="Vgr_OB-fold_dom_sf"/>
</dbReference>
<organism evidence="2 3">
    <name type="scientific">Zobellia galactanivorans (strain DSM 12802 / CCUG 47099 / CIP 106680 / NCIMB 13871 / Dsij)</name>
    <dbReference type="NCBI Taxonomy" id="63186"/>
    <lineage>
        <taxon>Bacteria</taxon>
        <taxon>Pseudomonadati</taxon>
        <taxon>Bacteroidota</taxon>
        <taxon>Flavobacteriia</taxon>
        <taxon>Flavobacteriales</taxon>
        <taxon>Flavobacteriaceae</taxon>
        <taxon>Zobellia</taxon>
    </lineage>
</organism>
<name>G0L9C3_ZOBGA</name>
<evidence type="ECO:0000313" key="3">
    <source>
        <dbReference type="Proteomes" id="UP000008898"/>
    </source>
</evidence>
<dbReference type="STRING" id="63186.ZOBELLIA_408"/>
<dbReference type="Gene3D" id="4.10.220.110">
    <property type="match status" value="1"/>
</dbReference>
<dbReference type="SUPFAM" id="SSF69279">
    <property type="entry name" value="Phage tail proteins"/>
    <property type="match status" value="1"/>
</dbReference>
<dbReference type="Gene3D" id="2.40.50.230">
    <property type="entry name" value="Gp5 N-terminal domain"/>
    <property type="match status" value="1"/>
</dbReference>
<keyword evidence="3" id="KW-1185">Reference proteome</keyword>
<dbReference type="Pfam" id="PF05954">
    <property type="entry name" value="Phage_GPD"/>
    <property type="match status" value="1"/>
</dbReference>
<dbReference type="Gene3D" id="3.55.50.10">
    <property type="entry name" value="Baseplate protein-like domains"/>
    <property type="match status" value="1"/>
</dbReference>
<evidence type="ECO:0000313" key="2">
    <source>
        <dbReference type="EMBL" id="CAZ94481.1"/>
    </source>
</evidence>
<dbReference type="EMBL" id="FP476056">
    <property type="protein sequence ID" value="CAZ94481.1"/>
    <property type="molecule type" value="Genomic_DNA"/>
</dbReference>
<dbReference type="SUPFAM" id="SSF69255">
    <property type="entry name" value="gp5 N-terminal domain-like"/>
    <property type="match status" value="1"/>
</dbReference>
<sequence>MSKIVNSKLLVGGEEFLPNSGYSVTVEQSIGGHSAFRIAFPSNATEGYAGALMDNALAYVGKKITIGINENQMEFKGVVTSVDLQKGADAAGTIVLSGHGPAALLANSVQCLSYEEGTPLSQVATDTVNGHSTEHVKLSIGKGTDVSLPYTVQYNESDLAFLQRLCSRYGAWIYHNGTDFCVGRTGDKQVHGIYGQDVQGFNLSTVLREQSFGLKARDWVNDTDLEADASAFAPSSSHPYQDRIKGESQNVFAKRSSYDWSVGQHEYSAQSGVDTATKVNAMGKAASMILASGTSELVGLRVGDTLTLEGLNFSDQGKKDPYGSYDITKVVHRFDHSGHYRNEFEGVPEGTEHLPYSNSFAAPRSGAQRGWVLDNADPEGLGRIKVQFPWQRPMGTSTPWIKMATPYSGSDKGFYFIPEKEEEVLVGFEADNPEKPFVLSAGFNSSAKSGLADADNNIKAIKTRSGHIIELNDTDGGESITIKDKNENIFQIDTASNDITINANNNVNVNAENNVTLTAKETIKFSAKNIQLDAQEDITAGASRNISASAGETVNTMAKNKNDIIDNEIMINAKKLEETADEISVNSTSKNLTLFSQKSVDVQSNEKVKLF</sequence>
<reference evidence="3" key="1">
    <citation type="submission" date="2009-07" db="EMBL/GenBank/DDBJ databases">
        <title>Complete genome sequence of Zobellia galactanivorans Dsij.</title>
        <authorList>
            <consortium name="Genoscope - CEA"/>
        </authorList>
    </citation>
    <scope>NUCLEOTIDE SEQUENCE [LARGE SCALE GENOMIC DNA]</scope>
    <source>
        <strain evidence="3">DSM 12802 / CCUG 47099 / CIP 106680 / NCIMB 13871 / Dsij</strain>
    </source>
</reference>
<dbReference type="KEGG" id="zga:ZOBELLIA_408"/>
<dbReference type="RefSeq" id="WP_013991794.1">
    <property type="nucleotide sequence ID" value="NC_015844.1"/>
</dbReference>
<dbReference type="InterPro" id="IPR006531">
    <property type="entry name" value="Gp5/Vgr_OB"/>
</dbReference>
<protein>
    <submittedName>
        <fullName evidence="2">Vgr family protein</fullName>
    </submittedName>
</protein>
<dbReference type="OrthoDB" id="727155at2"/>
<dbReference type="SUPFAM" id="SSF69349">
    <property type="entry name" value="Phage fibre proteins"/>
    <property type="match status" value="1"/>
</dbReference>
<dbReference type="Proteomes" id="UP000008898">
    <property type="component" value="Chromosome"/>
</dbReference>
<dbReference type="AlphaFoldDB" id="G0L9C3"/>
<dbReference type="Gene3D" id="2.30.110.50">
    <property type="match status" value="1"/>
</dbReference>
<proteinExistence type="predicted"/>
<dbReference type="Pfam" id="PF04717">
    <property type="entry name" value="Phage_base_V"/>
    <property type="match status" value="1"/>
</dbReference>
<dbReference type="HOGENOM" id="CLU_019505_4_0_10"/>